<evidence type="ECO:0000256" key="6">
    <source>
        <dbReference type="ARBA" id="ARBA00022824"/>
    </source>
</evidence>
<dbReference type="GO" id="GO:0070973">
    <property type="term" value="P:protein localization to endoplasmic reticulum exit site"/>
    <property type="evidence" value="ECO:0007669"/>
    <property type="project" value="UniProtKB-UniRule"/>
</dbReference>
<keyword evidence="3 11" id="KW-0813">Transport</keyword>
<reference evidence="13 14" key="1">
    <citation type="submission" date="2021-09" db="EMBL/GenBank/DDBJ databases">
        <title>Genomic insights and catalytic innovation underlie evolution of tropane alkaloids biosynthesis.</title>
        <authorList>
            <person name="Wang Y.-J."/>
            <person name="Tian T."/>
            <person name="Huang J.-P."/>
            <person name="Huang S.-X."/>
        </authorList>
    </citation>
    <scope>NUCLEOTIDE SEQUENCE [LARGE SCALE GENOMIC DNA]</scope>
    <source>
        <strain evidence="13">KIB-2018</strain>
        <tissue evidence="13">Leaf</tissue>
    </source>
</reference>
<evidence type="ECO:0000313" key="14">
    <source>
        <dbReference type="Proteomes" id="UP001159364"/>
    </source>
</evidence>
<keyword evidence="4 11" id="KW-0812">Transmembrane</keyword>
<gene>
    <name evidence="13" type="ORF">K2173_018733</name>
</gene>
<keyword evidence="10 11" id="KW-0472">Membrane</keyword>
<keyword evidence="8 11" id="KW-1133">Transmembrane helix</keyword>
<evidence type="ECO:0000256" key="11">
    <source>
        <dbReference type="RuleBase" id="RU367026"/>
    </source>
</evidence>
<keyword evidence="14" id="KW-1185">Reference proteome</keyword>
<keyword evidence="5" id="KW-0053">Apoptosis</keyword>
<evidence type="ECO:0000313" key="13">
    <source>
        <dbReference type="EMBL" id="KAJ8749254.1"/>
    </source>
</evidence>
<comment type="subcellular location">
    <subcellularLocation>
        <location evidence="1 11">Endoplasmic reticulum membrane</location>
        <topology evidence="1 11">Multi-pass membrane protein</topology>
    </subcellularLocation>
</comment>
<evidence type="ECO:0000256" key="1">
    <source>
        <dbReference type="ARBA" id="ARBA00004477"/>
    </source>
</evidence>
<dbReference type="GO" id="GO:0006886">
    <property type="term" value="P:intracellular protein transport"/>
    <property type="evidence" value="ECO:0007669"/>
    <property type="project" value="UniProtKB-UniRule"/>
</dbReference>
<proteinExistence type="inferred from homology"/>
<evidence type="ECO:0000256" key="12">
    <source>
        <dbReference type="SAM" id="Coils"/>
    </source>
</evidence>
<dbReference type="AlphaFoldDB" id="A0AAV8SB08"/>
<evidence type="ECO:0000256" key="4">
    <source>
        <dbReference type="ARBA" id="ARBA00022692"/>
    </source>
</evidence>
<evidence type="ECO:0000256" key="9">
    <source>
        <dbReference type="ARBA" id="ARBA00023054"/>
    </source>
</evidence>
<feature type="transmembrane region" description="Helical" evidence="11">
    <location>
        <begin position="43"/>
        <end position="64"/>
    </location>
</feature>
<dbReference type="Gene3D" id="1.20.5.110">
    <property type="match status" value="1"/>
</dbReference>
<evidence type="ECO:0000256" key="10">
    <source>
        <dbReference type="ARBA" id="ARBA00023136"/>
    </source>
</evidence>
<protein>
    <recommendedName>
        <fullName evidence="11">Endoplasmic reticulum transmembrane protein</fullName>
    </recommendedName>
</protein>
<dbReference type="GO" id="GO:0005789">
    <property type="term" value="C:endoplasmic reticulum membrane"/>
    <property type="evidence" value="ECO:0007669"/>
    <property type="project" value="UniProtKB-SubCell"/>
</dbReference>
<name>A0AAV8SB08_9ROSI</name>
<dbReference type="FunFam" id="1.20.5.110:FF:000011">
    <property type="entry name" value="B-cell receptor-associated protein 29"/>
    <property type="match status" value="1"/>
</dbReference>
<dbReference type="InterPro" id="IPR008417">
    <property type="entry name" value="BAP29/BAP31"/>
</dbReference>
<evidence type="ECO:0000256" key="2">
    <source>
        <dbReference type="ARBA" id="ARBA00007956"/>
    </source>
</evidence>
<evidence type="ECO:0000256" key="3">
    <source>
        <dbReference type="ARBA" id="ARBA00022448"/>
    </source>
</evidence>
<feature type="transmembrane region" description="Helical" evidence="11">
    <location>
        <begin position="6"/>
        <end position="22"/>
    </location>
</feature>
<feature type="coiled-coil region" evidence="12">
    <location>
        <begin position="107"/>
        <end position="184"/>
    </location>
</feature>
<keyword evidence="7 11" id="KW-0653">Protein transport</keyword>
<comment type="similarity">
    <text evidence="2 11">Belongs to the BCAP29/BCAP31 family.</text>
</comment>
<comment type="function">
    <text evidence="11">May play a role in anterograde transport of membrane proteins from the endoplasmic reticulum to the Golgi.</text>
</comment>
<keyword evidence="11" id="KW-0931">ER-Golgi transport</keyword>
<dbReference type="PANTHER" id="PTHR12701:SF44">
    <property type="entry name" value="ENDOPLASMIC RETICULUM TRANSMEMBRANE PROTEIN"/>
    <property type="match status" value="1"/>
</dbReference>
<dbReference type="EMBL" id="JAIWQS010000012">
    <property type="protein sequence ID" value="KAJ8749254.1"/>
    <property type="molecule type" value="Genomic_DNA"/>
</dbReference>
<accession>A0AAV8SB08</accession>
<keyword evidence="9 12" id="KW-0175">Coiled coil</keyword>
<evidence type="ECO:0000256" key="7">
    <source>
        <dbReference type="ARBA" id="ARBA00022927"/>
    </source>
</evidence>
<dbReference type="Proteomes" id="UP001159364">
    <property type="component" value="Linkage Group LG12"/>
</dbReference>
<dbReference type="PANTHER" id="PTHR12701">
    <property type="entry name" value="BCR-ASSOCIATED PROTEIN, BAP"/>
    <property type="match status" value="1"/>
</dbReference>
<dbReference type="GO" id="GO:0006888">
    <property type="term" value="P:endoplasmic reticulum to Golgi vesicle-mediated transport"/>
    <property type="evidence" value="ECO:0007669"/>
    <property type="project" value="UniProtKB-UniRule"/>
</dbReference>
<feature type="transmembrane region" description="Helical" evidence="11">
    <location>
        <begin position="84"/>
        <end position="104"/>
    </location>
</feature>
<evidence type="ECO:0000256" key="5">
    <source>
        <dbReference type="ARBA" id="ARBA00022703"/>
    </source>
</evidence>
<organism evidence="13 14">
    <name type="scientific">Erythroxylum novogranatense</name>
    <dbReference type="NCBI Taxonomy" id="1862640"/>
    <lineage>
        <taxon>Eukaryota</taxon>
        <taxon>Viridiplantae</taxon>
        <taxon>Streptophyta</taxon>
        <taxon>Embryophyta</taxon>
        <taxon>Tracheophyta</taxon>
        <taxon>Spermatophyta</taxon>
        <taxon>Magnoliopsida</taxon>
        <taxon>eudicotyledons</taxon>
        <taxon>Gunneridae</taxon>
        <taxon>Pentapetalae</taxon>
        <taxon>rosids</taxon>
        <taxon>fabids</taxon>
        <taxon>Malpighiales</taxon>
        <taxon>Erythroxylaceae</taxon>
        <taxon>Erythroxylum</taxon>
    </lineage>
</organism>
<comment type="caution">
    <text evidence="13">The sequence shown here is derived from an EMBL/GenBank/DDBJ whole genome shotgun (WGS) entry which is preliminary data.</text>
</comment>
<sequence>MLQLLYTVVFSETVMIMVLLFDNPFRKLLIMTLDLVKRGRGPVVVKTVAGTVFVVLMSDVASIVEIQNRTMEGGVLNPTDEVLMSRNMLEASLMGFLLLLSLMIDRLHHYIRELRLLRKTMESVKKQEGENGTGKAKAMTQEIADLKAIIKNLEDQCESKDNEAKTAEAEVRTLSKQFDDLVVEHDRLVEENRLTSIDQGESAKKNA</sequence>
<evidence type="ECO:0000256" key="8">
    <source>
        <dbReference type="ARBA" id="ARBA00022989"/>
    </source>
</evidence>
<keyword evidence="6 11" id="KW-0256">Endoplasmic reticulum</keyword>